<dbReference type="InterPro" id="IPR009908">
    <property type="entry name" value="Methylamine_util_MauE"/>
</dbReference>
<dbReference type="Pfam" id="PF07291">
    <property type="entry name" value="MauE"/>
    <property type="match status" value="1"/>
</dbReference>
<sequence length="185" mass="18411">MRYVELTGRLLLALVFLAAVVGKLRSRAAFAGFVGSVEAFGLLPRRRVRPVAGLAVAVEAAVVPLLAVPAAAPAGYAAAAALLAVLTGAILAALRRGRRPACHCFGTAGAPIGPRHVVRNVLLFLVAAAGLAASPMAGAGPPAGAAGRLLALAAAAPLAALVVRLDDLAALFAPAPSAPARPPYR</sequence>
<keyword evidence="3 5" id="KW-1133">Transmembrane helix</keyword>
<feature type="domain" description="Methylamine utilisation protein MauE" evidence="6">
    <location>
        <begin position="1"/>
        <end position="132"/>
    </location>
</feature>
<keyword evidence="8" id="KW-1185">Reference proteome</keyword>
<feature type="transmembrane region" description="Helical" evidence="5">
    <location>
        <begin position="121"/>
        <end position="139"/>
    </location>
</feature>
<gene>
    <name evidence="7" type="ORF">ACFFHU_22165</name>
</gene>
<reference evidence="7 8" key="1">
    <citation type="submission" date="2024-09" db="EMBL/GenBank/DDBJ databases">
        <authorList>
            <person name="Sun Q."/>
            <person name="Mori K."/>
        </authorList>
    </citation>
    <scope>NUCLEOTIDE SEQUENCE [LARGE SCALE GENOMIC DNA]</scope>
    <source>
        <strain evidence="7 8">TBRC 2205</strain>
    </source>
</reference>
<dbReference type="EMBL" id="JBHLUE010000017">
    <property type="protein sequence ID" value="MFC0566830.1"/>
    <property type="molecule type" value="Genomic_DNA"/>
</dbReference>
<accession>A0ABV6P1C6</accession>
<name>A0ABV6P1C6_9ACTN</name>
<evidence type="ECO:0000256" key="5">
    <source>
        <dbReference type="SAM" id="Phobius"/>
    </source>
</evidence>
<organism evidence="7 8">
    <name type="scientific">Plantactinospora siamensis</name>
    <dbReference type="NCBI Taxonomy" id="555372"/>
    <lineage>
        <taxon>Bacteria</taxon>
        <taxon>Bacillati</taxon>
        <taxon>Actinomycetota</taxon>
        <taxon>Actinomycetes</taxon>
        <taxon>Micromonosporales</taxon>
        <taxon>Micromonosporaceae</taxon>
        <taxon>Plantactinospora</taxon>
    </lineage>
</organism>
<dbReference type="Proteomes" id="UP001589894">
    <property type="component" value="Unassembled WGS sequence"/>
</dbReference>
<evidence type="ECO:0000256" key="2">
    <source>
        <dbReference type="ARBA" id="ARBA00022692"/>
    </source>
</evidence>
<keyword evidence="2 5" id="KW-0812">Transmembrane</keyword>
<evidence type="ECO:0000313" key="7">
    <source>
        <dbReference type="EMBL" id="MFC0566830.1"/>
    </source>
</evidence>
<comment type="subcellular location">
    <subcellularLocation>
        <location evidence="1">Membrane</location>
        <topology evidence="1">Multi-pass membrane protein</topology>
    </subcellularLocation>
</comment>
<proteinExistence type="predicted"/>
<evidence type="ECO:0000313" key="8">
    <source>
        <dbReference type="Proteomes" id="UP001589894"/>
    </source>
</evidence>
<dbReference type="RefSeq" id="WP_377341812.1">
    <property type="nucleotide sequence ID" value="NZ_JBHLUE010000017.1"/>
</dbReference>
<keyword evidence="4 5" id="KW-0472">Membrane</keyword>
<evidence type="ECO:0000259" key="6">
    <source>
        <dbReference type="Pfam" id="PF07291"/>
    </source>
</evidence>
<evidence type="ECO:0000256" key="1">
    <source>
        <dbReference type="ARBA" id="ARBA00004141"/>
    </source>
</evidence>
<evidence type="ECO:0000256" key="4">
    <source>
        <dbReference type="ARBA" id="ARBA00023136"/>
    </source>
</evidence>
<evidence type="ECO:0000256" key="3">
    <source>
        <dbReference type="ARBA" id="ARBA00022989"/>
    </source>
</evidence>
<protein>
    <submittedName>
        <fullName evidence="7">MauE/DoxX family redox-associated membrane protein</fullName>
    </submittedName>
</protein>
<comment type="caution">
    <text evidence="7">The sequence shown here is derived from an EMBL/GenBank/DDBJ whole genome shotgun (WGS) entry which is preliminary data.</text>
</comment>
<feature type="transmembrane region" description="Helical" evidence="5">
    <location>
        <begin position="145"/>
        <end position="163"/>
    </location>
</feature>
<feature type="transmembrane region" description="Helical" evidence="5">
    <location>
        <begin position="74"/>
        <end position="94"/>
    </location>
</feature>